<dbReference type="Proteomes" id="UP000317573">
    <property type="component" value="Unassembled WGS sequence"/>
</dbReference>
<comment type="similarity">
    <text evidence="1">Belongs to the DNA2/NAM7 helicase family.</text>
</comment>
<dbReference type="PANTHER" id="PTHR43788:SF8">
    <property type="entry name" value="DNA-BINDING PROTEIN SMUBP-2"/>
    <property type="match status" value="1"/>
</dbReference>
<dbReference type="Pfam" id="PF13087">
    <property type="entry name" value="AAA_12"/>
    <property type="match status" value="1"/>
</dbReference>
<keyword evidence="5" id="KW-0067">ATP-binding</keyword>
<dbReference type="Pfam" id="PF18741">
    <property type="entry name" value="MTES_1575"/>
    <property type="match status" value="1"/>
</dbReference>
<organism evidence="10 11">
    <name type="scientific">Rhodococcus rhodochrous J45</name>
    <dbReference type="NCBI Taxonomy" id="935266"/>
    <lineage>
        <taxon>Bacteria</taxon>
        <taxon>Bacillati</taxon>
        <taxon>Actinomycetota</taxon>
        <taxon>Actinomycetes</taxon>
        <taxon>Mycobacteriales</taxon>
        <taxon>Nocardiaceae</taxon>
        <taxon>Rhodococcus</taxon>
    </lineage>
</organism>
<dbReference type="EMBL" id="VLJT01000015">
    <property type="protein sequence ID" value="TWH17766.1"/>
    <property type="molecule type" value="Genomic_DNA"/>
</dbReference>
<protein>
    <submittedName>
        <fullName evidence="10">AAA domain-containing protein</fullName>
    </submittedName>
</protein>
<evidence type="ECO:0000313" key="11">
    <source>
        <dbReference type="Proteomes" id="UP000317573"/>
    </source>
</evidence>
<dbReference type="InterPro" id="IPR041679">
    <property type="entry name" value="DNA2/NAM7-like_C"/>
</dbReference>
<evidence type="ECO:0000259" key="9">
    <source>
        <dbReference type="Pfam" id="PF18741"/>
    </source>
</evidence>
<evidence type="ECO:0000256" key="2">
    <source>
        <dbReference type="ARBA" id="ARBA00022741"/>
    </source>
</evidence>
<dbReference type="SUPFAM" id="SSF52540">
    <property type="entry name" value="P-loop containing nucleoside triphosphate hydrolases"/>
    <property type="match status" value="1"/>
</dbReference>
<dbReference type="InterPro" id="IPR011335">
    <property type="entry name" value="Restrct_endonuc-II-like"/>
</dbReference>
<dbReference type="InterPro" id="IPR041677">
    <property type="entry name" value="DNA2/NAM7_AAA_11"/>
</dbReference>
<dbReference type="Gene3D" id="3.40.50.300">
    <property type="entry name" value="P-loop containing nucleotide triphosphate hydrolases"/>
    <property type="match status" value="3"/>
</dbReference>
<keyword evidence="3" id="KW-0378">Hydrolase</keyword>
<dbReference type="GO" id="GO:0016787">
    <property type="term" value="F:hydrolase activity"/>
    <property type="evidence" value="ECO:0007669"/>
    <property type="project" value="UniProtKB-KW"/>
</dbReference>
<dbReference type="CDD" id="cd18808">
    <property type="entry name" value="SF1_C_Upf1"/>
    <property type="match status" value="1"/>
</dbReference>
<evidence type="ECO:0000256" key="6">
    <source>
        <dbReference type="SAM" id="MobiDB-lite"/>
    </source>
</evidence>
<evidence type="ECO:0000256" key="5">
    <source>
        <dbReference type="ARBA" id="ARBA00022840"/>
    </source>
</evidence>
<dbReference type="Pfam" id="PF13086">
    <property type="entry name" value="AAA_11"/>
    <property type="match status" value="1"/>
</dbReference>
<feature type="domain" description="DNA2/NAM7 helicase-like C-terminal" evidence="8">
    <location>
        <begin position="1103"/>
        <end position="1286"/>
    </location>
</feature>
<sequence length="1889" mass="206195">MDSRESDPELKDRVQRLLAFLSELVKARSAPVRIIDKHRAVIALDEGNLDVALSTDASAGDVVLRARRVHLEDPPRPPAAVTPWIRGSVADSTTEPTLDTAAPDTREFDAWLTKWRAWAEVDRERRPAWHLHAFLQRALLDLEAQPESLELVIASGLLQLSADVAGEQVRTHLITQSTLVERDSASGDLLVRLDPESVPALEDTQLLTGLDVFDSSGTRSLHESLAARVSSPVDPAARIFLKDWSDRALATRVEVVDRPDEAASQDRLLTPSPSLVLRKRGAYALIEYYDRMTAAAADETTAVPLGLAQLVEAIEPADRVAWLDRAGTSSSLLADDPLFPLPANQEQRDIIDRLAGDSGVVVEGPPGTGKTHTIANLVSALLARGQRVLVTSEKAQALRVLRDKLPSELQELCVSVTDAGRGGSAELNRSVSEIATRKAQFDPRRTAAHIDVVAQRRDTALSRRAMLTERIRQARASETLAHADVAPGYSGTPAEIVRKVTAQSANHDWLRGTPATDTPPLTSEEFQTLLALSERSRPGRAERRRQHFPDLELPSLSDLELACEAVRNSPASGGVPTSGLLRMLEGAAPDVLERIREQCDHLQRALLDVDGLEPAFRNLADAVLSGRIDYLWDKTAHIRELVTVAYNADVFLGTTTVVDSPVVGRNALHAYDALARALESGETWRSGLARFRRSDEQTAVEALGRVATVDGVEATTAPLARAVAEHLRALDAIQSVALILRDLGIEIDLSGSRSQMIGAVARAARSRDLVDVLAVRAKDVARVLQQASPGAPRIASLDQARSVAAAAQAIAAAGYAEANRSWLMDIASHVRARMTHGMPPEGHVLVRAIESAEFGRIHTAIESWHAAVREYQEERHLESLQTRLTDAAPALAHAIAENSSSAEWSVRLDYIEQAWAWRRAYDWVQQHSHAVDDQHLQHELDATEKDIAQLTAQLAAERAWSACLERTTAAQVQALQTYRDHVASIGKGTGKYAERFRAGAREAMQVAQQAVPAWVMPLQQVLASIPAEQNSFDVVIVDEASQADISSLFLLWLAPRVIVVGDDKQCAPSDVSSGALEGVFTRLDSYLPDIPKYLRDSFTPRSSVFSLLRSRFGSVIRLREHFRCMPEIINWSSGQFYADAPLVPVRQFGADRLPPLRTTYVEGGVVTGRNATLSNRVEARAIADTIKQCLSDETYDGKTFGVVVLQGQAQVDVITNELLDRLTPEQWEERRLRVGTPPDFQGDERHVVFLSMVVAPEQNIMAMTKTEYQRRFNVAASRAQDQMWLFHSRTVDSLRSTDLRHSMLTYMQSTSPAPAEPMPEGVTRDDRHHAFDSLFEQRVFLDIVARGYHVNPQVEANGRRIDLVVTGAAGKLAVECDGDHWHTSPEQQRADLERERELQRCGWQFWRIRESEYYLDPVGSMTGLWEELDRRGIRPHVVGVNDVVTAVQETWTPVELVEDDSPVDDVLDQPILPPEPVVKTTEPQPVHVEVPPPATAPSVHTDPEIVAGPAPVVPEVEPPTGPQEQIALAAAIASALASGPLPVSKIAARLGEDWKVVLADLDRLIAAGRVGEVAVFGKLTQYHLLDASPGEVEDTPAPTLEESPPDVAVLEPAAEQTITTDESPDLATSIVEVLASGPLPVGKIAEQVGEHWRTVHAGLDQLLLEGRIEEVTAFGKLTEYHLVDVASRTESSESPLPPAAGSQADSPASVLPPVQTPVVPGWETMPASAIESLPPSLGSRIVEQLSSGPVALADLEFRLNEPRDRIEAVVDELIARGRVVWMPERGPRVYALAPPADRTVAGDECAPTPQPAAIPRAVSVADLPPARLDSVAEILITAAAIADLSVERAKKLSRLDHESVMQIISSLEADGKLVRRDDASGPVWGRGDR</sequence>
<dbReference type="InterPro" id="IPR049468">
    <property type="entry name" value="Restrct_endonuc-II-like_dom"/>
</dbReference>
<gene>
    <name evidence="10" type="ORF">L618_001800000570</name>
</gene>
<dbReference type="GO" id="GO:0005524">
    <property type="term" value="F:ATP binding"/>
    <property type="evidence" value="ECO:0007669"/>
    <property type="project" value="UniProtKB-KW"/>
</dbReference>
<keyword evidence="4" id="KW-0347">Helicase</keyword>
<feature type="region of interest" description="Disordered" evidence="6">
    <location>
        <begin position="1689"/>
        <end position="1710"/>
    </location>
</feature>
<dbReference type="SUPFAM" id="SSF52980">
    <property type="entry name" value="Restriction endonuclease-like"/>
    <property type="match status" value="1"/>
</dbReference>
<evidence type="ECO:0000259" key="7">
    <source>
        <dbReference type="Pfam" id="PF13086"/>
    </source>
</evidence>
<accession>A0A562E6P0</accession>
<comment type="caution">
    <text evidence="10">The sequence shown here is derived from an EMBL/GenBank/DDBJ whole genome shotgun (WGS) entry which is preliminary data.</text>
</comment>
<dbReference type="InterPro" id="IPR027417">
    <property type="entry name" value="P-loop_NTPase"/>
</dbReference>
<evidence type="ECO:0000256" key="1">
    <source>
        <dbReference type="ARBA" id="ARBA00007913"/>
    </source>
</evidence>
<dbReference type="GO" id="GO:0043139">
    <property type="term" value="F:5'-3' DNA helicase activity"/>
    <property type="evidence" value="ECO:0007669"/>
    <property type="project" value="TreeGrafter"/>
</dbReference>
<keyword evidence="2" id="KW-0547">Nucleotide-binding</keyword>
<evidence type="ECO:0000313" key="10">
    <source>
        <dbReference type="EMBL" id="TWH17766.1"/>
    </source>
</evidence>
<feature type="domain" description="Restriction endonuclease type II-like" evidence="9">
    <location>
        <begin position="1335"/>
        <end position="1428"/>
    </location>
</feature>
<dbReference type="InterPro" id="IPR050534">
    <property type="entry name" value="Coronavir_polyprotein_1ab"/>
</dbReference>
<evidence type="ECO:0000256" key="3">
    <source>
        <dbReference type="ARBA" id="ARBA00022801"/>
    </source>
</evidence>
<reference evidence="10 11" key="1">
    <citation type="submission" date="2019-07" db="EMBL/GenBank/DDBJ databases">
        <title>Genome sequencing of lignin-degrading bacterial isolates.</title>
        <authorList>
            <person name="Gladden J."/>
        </authorList>
    </citation>
    <scope>NUCLEOTIDE SEQUENCE [LARGE SCALE GENOMIC DNA]</scope>
    <source>
        <strain evidence="10 11">J45</strain>
    </source>
</reference>
<evidence type="ECO:0000259" key="8">
    <source>
        <dbReference type="Pfam" id="PF13087"/>
    </source>
</evidence>
<dbReference type="Gene3D" id="3.40.960.10">
    <property type="entry name" value="VSR Endonuclease"/>
    <property type="match status" value="1"/>
</dbReference>
<dbReference type="InterPro" id="IPR047187">
    <property type="entry name" value="SF1_C_Upf1"/>
</dbReference>
<proteinExistence type="inferred from homology"/>
<name>A0A562E6P0_RHORH</name>
<dbReference type="PANTHER" id="PTHR43788">
    <property type="entry name" value="DNA2/NAM7 HELICASE FAMILY MEMBER"/>
    <property type="match status" value="1"/>
</dbReference>
<evidence type="ECO:0000256" key="4">
    <source>
        <dbReference type="ARBA" id="ARBA00022806"/>
    </source>
</evidence>
<feature type="domain" description="DNA2/NAM7 helicase helicase" evidence="7">
    <location>
        <begin position="344"/>
        <end position="476"/>
    </location>
</feature>